<dbReference type="PANTHER" id="PTHR10887:SF495">
    <property type="entry name" value="HELICASE SENATAXIN ISOFORM X1-RELATED"/>
    <property type="match status" value="1"/>
</dbReference>
<dbReference type="SUPFAM" id="SSF52540">
    <property type="entry name" value="P-loop containing nucleoside triphosphate hydrolases"/>
    <property type="match status" value="1"/>
</dbReference>
<dbReference type="InterPro" id="IPR027417">
    <property type="entry name" value="P-loop_NTPase"/>
</dbReference>
<sequence length="103" mass="11100">EFNRDQAKAIACGLAMIKRPQKTPKFLLIHGPPGTGKSKTIGGLLYKLLSSGTNSAASAGNLHNKSRRTRVLLCAPSNAAIDSLMKKVILIFKEKCRNINAPQ</sequence>
<dbReference type="Proteomes" id="UP001529510">
    <property type="component" value="Unassembled WGS sequence"/>
</dbReference>
<evidence type="ECO:0000313" key="2">
    <source>
        <dbReference type="EMBL" id="KAL0163364.1"/>
    </source>
</evidence>
<feature type="non-terminal residue" evidence="2">
    <location>
        <position position="1"/>
    </location>
</feature>
<evidence type="ECO:0000313" key="3">
    <source>
        <dbReference type="Proteomes" id="UP001529510"/>
    </source>
</evidence>
<feature type="non-terminal residue" evidence="2">
    <location>
        <position position="103"/>
    </location>
</feature>
<dbReference type="InterPro" id="IPR045055">
    <property type="entry name" value="DNA2/NAM7-like"/>
</dbReference>
<feature type="domain" description="DNA2/NAM7 helicase helicase" evidence="1">
    <location>
        <begin position="2"/>
        <end position="98"/>
    </location>
</feature>
<proteinExistence type="predicted"/>
<dbReference type="EMBL" id="JAMKFB020000021">
    <property type="protein sequence ID" value="KAL0163364.1"/>
    <property type="molecule type" value="Genomic_DNA"/>
</dbReference>
<dbReference type="Pfam" id="PF13086">
    <property type="entry name" value="AAA_11"/>
    <property type="match status" value="1"/>
</dbReference>
<reference evidence="2 3" key="1">
    <citation type="submission" date="2024-05" db="EMBL/GenBank/DDBJ databases">
        <title>Genome sequencing and assembly of Indian major carp, Cirrhinus mrigala (Hamilton, 1822).</title>
        <authorList>
            <person name="Mohindra V."/>
            <person name="Chowdhury L.M."/>
            <person name="Lal K."/>
            <person name="Jena J.K."/>
        </authorList>
    </citation>
    <scope>NUCLEOTIDE SEQUENCE [LARGE SCALE GENOMIC DNA]</scope>
    <source>
        <strain evidence="2">CM1030</strain>
        <tissue evidence="2">Blood</tissue>
    </source>
</reference>
<name>A0ABD0NN30_CIRMR</name>
<keyword evidence="3" id="KW-1185">Reference proteome</keyword>
<organism evidence="2 3">
    <name type="scientific">Cirrhinus mrigala</name>
    <name type="common">Mrigala</name>
    <dbReference type="NCBI Taxonomy" id="683832"/>
    <lineage>
        <taxon>Eukaryota</taxon>
        <taxon>Metazoa</taxon>
        <taxon>Chordata</taxon>
        <taxon>Craniata</taxon>
        <taxon>Vertebrata</taxon>
        <taxon>Euteleostomi</taxon>
        <taxon>Actinopterygii</taxon>
        <taxon>Neopterygii</taxon>
        <taxon>Teleostei</taxon>
        <taxon>Ostariophysi</taxon>
        <taxon>Cypriniformes</taxon>
        <taxon>Cyprinidae</taxon>
        <taxon>Labeoninae</taxon>
        <taxon>Labeonini</taxon>
        <taxon>Cirrhinus</taxon>
    </lineage>
</organism>
<gene>
    <name evidence="2" type="ORF">M9458_042760</name>
</gene>
<dbReference type="PANTHER" id="PTHR10887">
    <property type="entry name" value="DNA2/NAM7 HELICASE FAMILY"/>
    <property type="match status" value="1"/>
</dbReference>
<dbReference type="AlphaFoldDB" id="A0ABD0NN30"/>
<dbReference type="Gene3D" id="3.40.50.300">
    <property type="entry name" value="P-loop containing nucleotide triphosphate hydrolases"/>
    <property type="match status" value="1"/>
</dbReference>
<accession>A0ABD0NN30</accession>
<comment type="caution">
    <text evidence="2">The sequence shown here is derived from an EMBL/GenBank/DDBJ whole genome shotgun (WGS) entry which is preliminary data.</text>
</comment>
<dbReference type="InterPro" id="IPR041677">
    <property type="entry name" value="DNA2/NAM7_AAA_11"/>
</dbReference>
<protein>
    <recommendedName>
        <fullName evidence="1">DNA2/NAM7 helicase helicase domain-containing protein</fullName>
    </recommendedName>
</protein>
<evidence type="ECO:0000259" key="1">
    <source>
        <dbReference type="Pfam" id="PF13086"/>
    </source>
</evidence>